<keyword evidence="1" id="KW-1133">Transmembrane helix</keyword>
<feature type="domain" description="Putative sensor" evidence="2">
    <location>
        <begin position="34"/>
        <end position="217"/>
    </location>
</feature>
<evidence type="ECO:0000256" key="1">
    <source>
        <dbReference type="SAM" id="Phobius"/>
    </source>
</evidence>
<dbReference type="Proteomes" id="UP001500653">
    <property type="component" value="Unassembled WGS sequence"/>
</dbReference>
<dbReference type="EMBL" id="BAAALN010000003">
    <property type="protein sequence ID" value="GAA1229408.1"/>
    <property type="molecule type" value="Genomic_DNA"/>
</dbReference>
<dbReference type="InterPro" id="IPR025828">
    <property type="entry name" value="Put_sensor_dom"/>
</dbReference>
<feature type="transmembrane region" description="Helical" evidence="1">
    <location>
        <begin position="124"/>
        <end position="157"/>
    </location>
</feature>
<keyword evidence="4" id="KW-1185">Reference proteome</keyword>
<feature type="transmembrane region" description="Helical" evidence="1">
    <location>
        <begin position="60"/>
        <end position="80"/>
    </location>
</feature>
<proteinExistence type="predicted"/>
<evidence type="ECO:0000313" key="3">
    <source>
        <dbReference type="EMBL" id="GAA1229408.1"/>
    </source>
</evidence>
<name>A0ABN1W0Y8_9PSEU</name>
<keyword evidence="1" id="KW-0472">Membrane</keyword>
<organism evidence="3 4">
    <name type="scientific">Prauserella halophila</name>
    <dbReference type="NCBI Taxonomy" id="185641"/>
    <lineage>
        <taxon>Bacteria</taxon>
        <taxon>Bacillati</taxon>
        <taxon>Actinomycetota</taxon>
        <taxon>Actinomycetes</taxon>
        <taxon>Pseudonocardiales</taxon>
        <taxon>Pseudonocardiaceae</taxon>
        <taxon>Prauserella</taxon>
    </lineage>
</organism>
<gene>
    <name evidence="3" type="ORF">GCM10009676_09960</name>
</gene>
<dbReference type="Pfam" id="PF13796">
    <property type="entry name" value="Sensor"/>
    <property type="match status" value="1"/>
</dbReference>
<keyword evidence="1" id="KW-0812">Transmembrane</keyword>
<accession>A0ABN1W0Y8</accession>
<dbReference type="RefSeq" id="WP_253862773.1">
    <property type="nucleotide sequence ID" value="NZ_BAAALN010000003.1"/>
</dbReference>
<protein>
    <submittedName>
        <fullName evidence="3">Sensor domain-containing protein</fullName>
    </submittedName>
</protein>
<feature type="transmembrane region" description="Helical" evidence="1">
    <location>
        <begin position="184"/>
        <end position="205"/>
    </location>
</feature>
<evidence type="ECO:0000313" key="4">
    <source>
        <dbReference type="Proteomes" id="UP001500653"/>
    </source>
</evidence>
<reference evidence="3 4" key="1">
    <citation type="journal article" date="2019" name="Int. J. Syst. Evol. Microbiol.">
        <title>The Global Catalogue of Microorganisms (GCM) 10K type strain sequencing project: providing services to taxonomists for standard genome sequencing and annotation.</title>
        <authorList>
            <consortium name="The Broad Institute Genomics Platform"/>
            <consortium name="The Broad Institute Genome Sequencing Center for Infectious Disease"/>
            <person name="Wu L."/>
            <person name="Ma J."/>
        </authorList>
    </citation>
    <scope>NUCLEOTIDE SEQUENCE [LARGE SCALE GENOMIC DNA]</scope>
    <source>
        <strain evidence="3 4">JCM 13023</strain>
    </source>
</reference>
<comment type="caution">
    <text evidence="3">The sequence shown here is derived from an EMBL/GenBank/DDBJ whole genome shotgun (WGS) entry which is preliminary data.</text>
</comment>
<evidence type="ECO:0000259" key="2">
    <source>
        <dbReference type="Pfam" id="PF13796"/>
    </source>
</evidence>
<feature type="transmembrane region" description="Helical" evidence="1">
    <location>
        <begin position="32"/>
        <end position="54"/>
    </location>
</feature>
<sequence length="262" mass="28557">MLGVADIAYVGRKEGSTIMTVRRQTPRLRGALPFLLLSLPMGIVGFVFVVTTVSAGAPTALVWVGIPVLMLLLTGTRRLADLERTRVHGMLDAAVPRPYRPLPHGPVRSRWLARARDAQTWRDIFYLIILLPVGIVEFTLVVVFWSVSLGLIALPVYYRFLPEGLYAFPSHELRWVTVDSVPTALPWTALGVLVACGAVLGTRALGAGHAWLARALLGPTARRIREAEGRIGHPADLGYLADLTDPADTTAADTRPTRTVAR</sequence>